<organism evidence="1 2">
    <name type="scientific">Panagrolaimus sp. JU765</name>
    <dbReference type="NCBI Taxonomy" id="591449"/>
    <lineage>
        <taxon>Eukaryota</taxon>
        <taxon>Metazoa</taxon>
        <taxon>Ecdysozoa</taxon>
        <taxon>Nematoda</taxon>
        <taxon>Chromadorea</taxon>
        <taxon>Rhabditida</taxon>
        <taxon>Tylenchina</taxon>
        <taxon>Panagrolaimomorpha</taxon>
        <taxon>Panagrolaimoidea</taxon>
        <taxon>Panagrolaimidae</taxon>
        <taxon>Panagrolaimus</taxon>
    </lineage>
</organism>
<evidence type="ECO:0000313" key="2">
    <source>
        <dbReference type="WBParaSite" id="JU765_v2.g5462.t1"/>
    </source>
</evidence>
<reference evidence="2" key="1">
    <citation type="submission" date="2022-11" db="UniProtKB">
        <authorList>
            <consortium name="WormBaseParasite"/>
        </authorList>
    </citation>
    <scope>IDENTIFICATION</scope>
</reference>
<evidence type="ECO:0000313" key="1">
    <source>
        <dbReference type="Proteomes" id="UP000887576"/>
    </source>
</evidence>
<proteinExistence type="predicted"/>
<dbReference type="WBParaSite" id="JU765_v2.g5462.t1">
    <property type="protein sequence ID" value="JU765_v2.g5462.t1"/>
    <property type="gene ID" value="JU765_v2.g5462"/>
</dbReference>
<accession>A0AC34RBH9</accession>
<dbReference type="Proteomes" id="UP000887576">
    <property type="component" value="Unplaced"/>
</dbReference>
<protein>
    <submittedName>
        <fullName evidence="2">Uncharacterized protein</fullName>
    </submittedName>
</protein>
<name>A0AC34RBH9_9BILA</name>
<sequence length="142" mass="16219">MMISVVENYRKSFDVEVEKKKFDFETELSELKKFLADTKSEAVVSVSTSRKVPEMATEMIPGSEIISETATLGTTEDSPMMEEIKLDGAEKSAESRVRRSSFAHDYLKSKLETVEDLEQLMGLIEKYQSFFNGKYDDAKQDY</sequence>